<dbReference type="SMART" id="SM00179">
    <property type="entry name" value="EGF_CA"/>
    <property type="match status" value="1"/>
</dbReference>
<dbReference type="PANTHER" id="PTHR47976">
    <property type="entry name" value="G-TYPE LECTIN S-RECEPTOR-LIKE SERINE/THREONINE-PROTEIN KINASE SD2-5"/>
    <property type="match status" value="1"/>
</dbReference>
<accession>U5D795</accession>
<dbReference type="InterPro" id="IPR001881">
    <property type="entry name" value="EGF-like_Ca-bd_dom"/>
</dbReference>
<dbReference type="EMBL" id="KI392350">
    <property type="protein sequence ID" value="ERN17292.1"/>
    <property type="molecule type" value="Genomic_DNA"/>
</dbReference>
<dbReference type="HOGENOM" id="CLU_858810_0_0_1"/>
<proteinExistence type="predicted"/>
<keyword evidence="4" id="KW-0547">Nucleotide-binding</keyword>
<evidence type="ECO:0000256" key="3">
    <source>
        <dbReference type="PROSITE-ProRule" id="PRU00076"/>
    </source>
</evidence>
<dbReference type="PROSITE" id="PS50011">
    <property type="entry name" value="PROTEIN_KINASE_DOM"/>
    <property type="match status" value="1"/>
</dbReference>
<dbReference type="InterPro" id="IPR001245">
    <property type="entry name" value="Ser-Thr/Tyr_kinase_cat_dom"/>
</dbReference>
<evidence type="ECO:0000313" key="8">
    <source>
        <dbReference type="EMBL" id="ERN17292.1"/>
    </source>
</evidence>
<dbReference type="CDD" id="cd00054">
    <property type="entry name" value="EGF_CA"/>
    <property type="match status" value="1"/>
</dbReference>
<sequence length="324" mass="36317">MGLHFFNSSNSSVALSGSDFRTFLFRATLGVDRNFRPFAYGLEDPNVTMTMNSNPWSWIPDSDPCKIKGRCGLDSFCKANDNSYSCICPSGFEFKDPLDWSQGCERNFSIIDECRRERGNGNLSVIEMESLEMVNNAYESLTLSQQRCTQACLDDCSCALVLFINMQCKKQALPLKYKKQSSGTLSQKAFVKVGGFESNPTRSHRQPLFWVTIVLAACSFLLVLIFGFFCVKSRVPRYKMLRVRSNSDVEDSSLQLFSYEELEEATGGFHESLGRGAFGAVFKGELPNGVSIAVKKLHGIIEDGEREFRSELNTIGKTHHKNLA</sequence>
<dbReference type="OMA" id="QAYNANE"/>
<dbReference type="KEGG" id="atr:18445674"/>
<feature type="domain" description="Protein kinase" evidence="6">
    <location>
        <begin position="267"/>
        <end position="324"/>
    </location>
</feature>
<keyword evidence="1" id="KW-0732">Signal</keyword>
<dbReference type="InterPro" id="IPR051343">
    <property type="entry name" value="G-type_lectin_kinases/EP1-like"/>
</dbReference>
<dbReference type="PANTHER" id="PTHR47976:SF27">
    <property type="entry name" value="RECEPTOR-LIKE SERINE_THREONINE-PROTEIN KINASE"/>
    <property type="match status" value="1"/>
</dbReference>
<evidence type="ECO:0000313" key="9">
    <source>
        <dbReference type="Proteomes" id="UP000017836"/>
    </source>
</evidence>
<feature type="transmembrane region" description="Helical" evidence="5">
    <location>
        <begin position="208"/>
        <end position="231"/>
    </location>
</feature>
<keyword evidence="9" id="KW-1185">Reference proteome</keyword>
<dbReference type="Gene3D" id="3.30.200.20">
    <property type="entry name" value="Phosphorylase Kinase, domain 1"/>
    <property type="match status" value="1"/>
</dbReference>
<organism evidence="8 9">
    <name type="scientific">Amborella trichopoda</name>
    <dbReference type="NCBI Taxonomy" id="13333"/>
    <lineage>
        <taxon>Eukaryota</taxon>
        <taxon>Viridiplantae</taxon>
        <taxon>Streptophyta</taxon>
        <taxon>Embryophyta</taxon>
        <taxon>Tracheophyta</taxon>
        <taxon>Spermatophyta</taxon>
        <taxon>Magnoliopsida</taxon>
        <taxon>Amborellales</taxon>
        <taxon>Amborellaceae</taxon>
        <taxon>Amborella</taxon>
    </lineage>
</organism>
<dbReference type="GO" id="GO:0005524">
    <property type="term" value="F:ATP binding"/>
    <property type="evidence" value="ECO:0007669"/>
    <property type="project" value="UniProtKB-UniRule"/>
</dbReference>
<dbReference type="SUPFAM" id="SSF56112">
    <property type="entry name" value="Protein kinase-like (PK-like)"/>
    <property type="match status" value="1"/>
</dbReference>
<dbReference type="Pfam" id="PF07714">
    <property type="entry name" value="PK_Tyr_Ser-Thr"/>
    <property type="match status" value="1"/>
</dbReference>
<dbReference type="InterPro" id="IPR000742">
    <property type="entry name" value="EGF"/>
</dbReference>
<dbReference type="InterPro" id="IPR017441">
    <property type="entry name" value="Protein_kinase_ATP_BS"/>
</dbReference>
<dbReference type="InterPro" id="IPR000719">
    <property type="entry name" value="Prot_kinase_dom"/>
</dbReference>
<dbReference type="OrthoDB" id="5857966at2759"/>
<keyword evidence="2" id="KW-1015">Disulfide bond</keyword>
<protein>
    <recommendedName>
        <fullName evidence="10">Protein kinase domain-containing protein</fullName>
    </recommendedName>
</protein>
<keyword evidence="5" id="KW-0472">Membrane</keyword>
<keyword evidence="4" id="KW-0067">ATP-binding</keyword>
<dbReference type="InterPro" id="IPR011009">
    <property type="entry name" value="Kinase-like_dom_sf"/>
</dbReference>
<feature type="domain" description="EGF-like" evidence="7">
    <location>
        <begin position="61"/>
        <end position="98"/>
    </location>
</feature>
<evidence type="ECO:0000259" key="6">
    <source>
        <dbReference type="PROSITE" id="PS50011"/>
    </source>
</evidence>
<keyword evidence="5" id="KW-1133">Transmembrane helix</keyword>
<dbReference type="Proteomes" id="UP000017836">
    <property type="component" value="Unassembled WGS sequence"/>
</dbReference>
<evidence type="ECO:0000256" key="4">
    <source>
        <dbReference type="PROSITE-ProRule" id="PRU10141"/>
    </source>
</evidence>
<evidence type="ECO:0000256" key="1">
    <source>
        <dbReference type="ARBA" id="ARBA00022729"/>
    </source>
</evidence>
<dbReference type="PROSITE" id="PS50026">
    <property type="entry name" value="EGF_3"/>
    <property type="match status" value="1"/>
</dbReference>
<dbReference type="GO" id="GO:0004672">
    <property type="term" value="F:protein kinase activity"/>
    <property type="evidence" value="ECO:0007669"/>
    <property type="project" value="InterPro"/>
</dbReference>
<evidence type="ECO:0000256" key="5">
    <source>
        <dbReference type="SAM" id="Phobius"/>
    </source>
</evidence>
<dbReference type="PROSITE" id="PS00107">
    <property type="entry name" value="PROTEIN_KINASE_ATP"/>
    <property type="match status" value="1"/>
</dbReference>
<dbReference type="SUPFAM" id="SSF57196">
    <property type="entry name" value="EGF/Laminin"/>
    <property type="match status" value="1"/>
</dbReference>
<evidence type="ECO:0000256" key="2">
    <source>
        <dbReference type="ARBA" id="ARBA00023157"/>
    </source>
</evidence>
<dbReference type="eggNOG" id="ENOG502QT6D">
    <property type="taxonomic scope" value="Eukaryota"/>
</dbReference>
<keyword evidence="5" id="KW-0812">Transmembrane</keyword>
<evidence type="ECO:0008006" key="10">
    <source>
        <dbReference type="Google" id="ProtNLM"/>
    </source>
</evidence>
<dbReference type="Gramene" id="ERN17292">
    <property type="protein sequence ID" value="ERN17292"/>
    <property type="gene ID" value="AMTR_s00037p00017390"/>
</dbReference>
<keyword evidence="3" id="KW-0245">EGF-like domain</keyword>
<reference evidence="9" key="1">
    <citation type="journal article" date="2013" name="Science">
        <title>The Amborella genome and the evolution of flowering plants.</title>
        <authorList>
            <consortium name="Amborella Genome Project"/>
        </authorList>
    </citation>
    <scope>NUCLEOTIDE SEQUENCE [LARGE SCALE GENOMIC DNA]</scope>
</reference>
<feature type="binding site" evidence="4">
    <location>
        <position position="296"/>
    </location>
    <ligand>
        <name>ATP</name>
        <dbReference type="ChEBI" id="CHEBI:30616"/>
    </ligand>
</feature>
<comment type="caution">
    <text evidence="3">Lacks conserved residue(s) required for the propagation of feature annotation.</text>
</comment>
<dbReference type="AlphaFoldDB" id="U5D795"/>
<dbReference type="GO" id="GO:0005509">
    <property type="term" value="F:calcium ion binding"/>
    <property type="evidence" value="ECO:0007669"/>
    <property type="project" value="InterPro"/>
</dbReference>
<evidence type="ECO:0000259" key="7">
    <source>
        <dbReference type="PROSITE" id="PS50026"/>
    </source>
</evidence>
<name>U5D795_AMBTC</name>
<gene>
    <name evidence="8" type="ORF">AMTR_s00037p00017390</name>
</gene>